<dbReference type="CDD" id="cd07012">
    <property type="entry name" value="PBP2_Bug_TTT"/>
    <property type="match status" value="1"/>
</dbReference>
<protein>
    <submittedName>
        <fullName evidence="3">Tripartite tricarboxylate transporter substrate binding protein</fullName>
    </submittedName>
</protein>
<sequence>MLKKTFWLPFAAAVALVAGAPASAQSAADYPNKPIKMVLPFGAGGGGDVLGRLLADQMSRRLKQPIVVENRVGAAGTIGTQHVAVSAPDGYTVMIGGMTTHLLAPVTYSKLAYDPVKDFSVVGRIGTSAIVMLATPDFPANNLKEFVALARSKPNPTQYGSWGVGSTGHFCGEVLAQKAGLQLQHVPFNGTNKLVTDMMGGHIQLGLVDMATGTPFVKEGKLKALGVCTQRSPSLPDVASYKEQGIDFDQLLSWVMYTPANVPKSILARLTDALQASLKDKEVVDKMLALGITADFLPGDQQAAINARDIQVWKKVAADANIKTD</sequence>
<name>A0A2W5Q678_VARPD</name>
<keyword evidence="2" id="KW-0732">Signal</keyword>
<dbReference type="PANTHER" id="PTHR42928:SF5">
    <property type="entry name" value="BLR1237 PROTEIN"/>
    <property type="match status" value="1"/>
</dbReference>
<dbReference type="SUPFAM" id="SSF53850">
    <property type="entry name" value="Periplasmic binding protein-like II"/>
    <property type="match status" value="1"/>
</dbReference>
<feature type="signal peptide" evidence="2">
    <location>
        <begin position="1"/>
        <end position="26"/>
    </location>
</feature>
<dbReference type="InterPro" id="IPR005064">
    <property type="entry name" value="BUG"/>
</dbReference>
<gene>
    <name evidence="3" type="ORF">DI563_16225</name>
</gene>
<evidence type="ECO:0000256" key="2">
    <source>
        <dbReference type="SAM" id="SignalP"/>
    </source>
</evidence>
<dbReference type="InterPro" id="IPR042100">
    <property type="entry name" value="Bug_dom1"/>
</dbReference>
<dbReference type="Gene3D" id="3.40.190.10">
    <property type="entry name" value="Periplasmic binding protein-like II"/>
    <property type="match status" value="1"/>
</dbReference>
<dbReference type="EMBL" id="QFPP01000214">
    <property type="protein sequence ID" value="PZQ72758.1"/>
    <property type="molecule type" value="Genomic_DNA"/>
</dbReference>
<evidence type="ECO:0000256" key="1">
    <source>
        <dbReference type="ARBA" id="ARBA00006987"/>
    </source>
</evidence>
<organism evidence="3 4">
    <name type="scientific">Variovorax paradoxus</name>
    <dbReference type="NCBI Taxonomy" id="34073"/>
    <lineage>
        <taxon>Bacteria</taxon>
        <taxon>Pseudomonadati</taxon>
        <taxon>Pseudomonadota</taxon>
        <taxon>Betaproteobacteria</taxon>
        <taxon>Burkholderiales</taxon>
        <taxon>Comamonadaceae</taxon>
        <taxon>Variovorax</taxon>
    </lineage>
</organism>
<feature type="chain" id="PRO_5015965052" evidence="2">
    <location>
        <begin position="27"/>
        <end position="325"/>
    </location>
</feature>
<dbReference type="PANTHER" id="PTHR42928">
    <property type="entry name" value="TRICARBOXYLATE-BINDING PROTEIN"/>
    <property type="match status" value="1"/>
</dbReference>
<dbReference type="Pfam" id="PF03401">
    <property type="entry name" value="TctC"/>
    <property type="match status" value="1"/>
</dbReference>
<dbReference type="Gene3D" id="3.40.190.150">
    <property type="entry name" value="Bordetella uptake gene, domain 1"/>
    <property type="match status" value="1"/>
</dbReference>
<dbReference type="Proteomes" id="UP000249135">
    <property type="component" value="Unassembled WGS sequence"/>
</dbReference>
<evidence type="ECO:0000313" key="3">
    <source>
        <dbReference type="EMBL" id="PZQ72758.1"/>
    </source>
</evidence>
<proteinExistence type="inferred from homology"/>
<reference evidence="3 4" key="1">
    <citation type="submission" date="2017-08" db="EMBL/GenBank/DDBJ databases">
        <title>Infants hospitalized years apart are colonized by the same room-sourced microbial strains.</title>
        <authorList>
            <person name="Brooks B."/>
            <person name="Olm M.R."/>
            <person name="Firek B.A."/>
            <person name="Baker R."/>
            <person name="Thomas B.C."/>
            <person name="Morowitz M.J."/>
            <person name="Banfield J.F."/>
        </authorList>
    </citation>
    <scope>NUCLEOTIDE SEQUENCE [LARGE SCALE GENOMIC DNA]</scope>
    <source>
        <strain evidence="3">S2_005_003_R2_41</strain>
    </source>
</reference>
<dbReference type="AlphaFoldDB" id="A0A2W5Q678"/>
<accession>A0A2W5Q678</accession>
<comment type="similarity">
    <text evidence="1">Belongs to the UPF0065 (bug) family.</text>
</comment>
<comment type="caution">
    <text evidence="3">The sequence shown here is derived from an EMBL/GenBank/DDBJ whole genome shotgun (WGS) entry which is preliminary data.</text>
</comment>
<dbReference type="PIRSF" id="PIRSF017082">
    <property type="entry name" value="YflP"/>
    <property type="match status" value="1"/>
</dbReference>
<evidence type="ECO:0000313" key="4">
    <source>
        <dbReference type="Proteomes" id="UP000249135"/>
    </source>
</evidence>